<feature type="region of interest" description="Disordered" evidence="1">
    <location>
        <begin position="1111"/>
        <end position="1133"/>
    </location>
</feature>
<dbReference type="Proteomes" id="UP001633002">
    <property type="component" value="Unassembled WGS sequence"/>
</dbReference>
<feature type="compositionally biased region" description="Polar residues" evidence="1">
    <location>
        <begin position="1019"/>
        <end position="1028"/>
    </location>
</feature>
<name>A0ABD3GTR1_9MARC</name>
<evidence type="ECO:0000256" key="1">
    <source>
        <dbReference type="SAM" id="MobiDB-lite"/>
    </source>
</evidence>
<feature type="compositionally biased region" description="Polar residues" evidence="1">
    <location>
        <begin position="92"/>
        <end position="101"/>
    </location>
</feature>
<evidence type="ECO:0000313" key="3">
    <source>
        <dbReference type="EMBL" id="KAL3681475.1"/>
    </source>
</evidence>
<dbReference type="SMART" id="SM00516">
    <property type="entry name" value="SEC14"/>
    <property type="match status" value="1"/>
</dbReference>
<feature type="region of interest" description="Disordered" evidence="1">
    <location>
        <begin position="852"/>
        <end position="892"/>
    </location>
</feature>
<accession>A0ABD3GTR1</accession>
<feature type="region of interest" description="Disordered" evidence="1">
    <location>
        <begin position="944"/>
        <end position="976"/>
    </location>
</feature>
<feature type="compositionally biased region" description="Basic and acidic residues" evidence="1">
    <location>
        <begin position="399"/>
        <end position="421"/>
    </location>
</feature>
<dbReference type="EMBL" id="JBJQOH010000007">
    <property type="protein sequence ID" value="KAL3681475.1"/>
    <property type="molecule type" value="Genomic_DNA"/>
</dbReference>
<feature type="compositionally biased region" description="Basic and acidic residues" evidence="1">
    <location>
        <begin position="1007"/>
        <end position="1018"/>
    </location>
</feature>
<feature type="compositionally biased region" description="Polar residues" evidence="1">
    <location>
        <begin position="868"/>
        <end position="890"/>
    </location>
</feature>
<dbReference type="SUPFAM" id="SSF52087">
    <property type="entry name" value="CRAL/TRIO domain"/>
    <property type="match status" value="1"/>
</dbReference>
<organism evidence="3 4">
    <name type="scientific">Riccia sorocarpa</name>
    <dbReference type="NCBI Taxonomy" id="122646"/>
    <lineage>
        <taxon>Eukaryota</taxon>
        <taxon>Viridiplantae</taxon>
        <taxon>Streptophyta</taxon>
        <taxon>Embryophyta</taxon>
        <taxon>Marchantiophyta</taxon>
        <taxon>Marchantiopsida</taxon>
        <taxon>Marchantiidae</taxon>
        <taxon>Marchantiales</taxon>
        <taxon>Ricciaceae</taxon>
        <taxon>Riccia</taxon>
    </lineage>
</organism>
<feature type="domain" description="CRAL-TRIO" evidence="2">
    <location>
        <begin position="1235"/>
        <end position="1400"/>
    </location>
</feature>
<dbReference type="PROSITE" id="PS50191">
    <property type="entry name" value="CRAL_TRIO"/>
    <property type="match status" value="1"/>
</dbReference>
<feature type="region of interest" description="Disordered" evidence="1">
    <location>
        <begin position="78"/>
        <end position="113"/>
    </location>
</feature>
<feature type="region of interest" description="Disordered" evidence="1">
    <location>
        <begin position="988"/>
        <end position="1031"/>
    </location>
</feature>
<dbReference type="InterPro" id="IPR036865">
    <property type="entry name" value="CRAL-TRIO_dom_sf"/>
</dbReference>
<feature type="compositionally biased region" description="Acidic residues" evidence="1">
    <location>
        <begin position="422"/>
        <end position="432"/>
    </location>
</feature>
<dbReference type="PANTHER" id="PTHR47041:SF5">
    <property type="entry name" value="SEC14 CYTOSOLIC FACTOR FAMILY PROTEIN"/>
    <property type="match status" value="1"/>
</dbReference>
<reference evidence="3 4" key="1">
    <citation type="submission" date="2024-09" db="EMBL/GenBank/DDBJ databases">
        <title>Chromosome-scale assembly of Riccia sorocarpa.</title>
        <authorList>
            <person name="Paukszto L."/>
        </authorList>
    </citation>
    <scope>NUCLEOTIDE SEQUENCE [LARGE SCALE GENOMIC DNA]</scope>
    <source>
        <strain evidence="3">LP-2024</strain>
        <tissue evidence="3">Aerial parts of the thallus</tissue>
    </source>
</reference>
<proteinExistence type="predicted"/>
<dbReference type="Gene3D" id="3.40.525.10">
    <property type="entry name" value="CRAL-TRIO lipid binding domain"/>
    <property type="match status" value="1"/>
</dbReference>
<sequence length="1416" mass="154557">MGVKTEFQSGDELCNRGLEAARAVRKMVDEEEGEEEEDVEVNAVVKWAVSAVTYSDEFSFYAKGVVDVVESSSAEPAIHRGNLPQQDRKFASPQQKPSATVQPGGPAAVTKPTSKISFPHVMTRGSVVGNKVYCKTSINNCFTWRRRISNGCSSLIGGTRSSCSSALLMNFYHERTSDTQSTTNGIAIPAEKTNNLNNDSNDASSSVSEAEEVFPISSRDPEQHGAKTGRSLPLQLVSPRLGAFLLGVAGAAGFQLLFPSVRLPLFEVLLLSHRKSRMRKRSPRGGEAGRVPKGWLRFPVNLALAISRPFFGSVFRRTMTAALFLLQLQVRKKIVQQSKTTSRFMPNLITAANSPEKDANSTVNPSPEIASLAVCKIDSEVEELPSRREPEGPTNLDIDEGRQNQESKEQGNEVLTERDFTDPSDDSQDIISDDGLSSSSESGQSFEQEEISDDGLSSCYSEQDINVTSEEEISAISSLSLQDLGNEGYNITDDTKTTNLQSISQTCDDDHINGLLISPTETCSSVFTSESSLASDLSTSSSECGSRDSFSGVLPGENSFLSHEFSLGDHQDETHFFSPSSSSNIVGEVETYPSVGDEVTDSWSNVPVASSPLGDDTLTPESRFVANDDCDREERSDPLHKGSLSVDIFVSRDEFQQPKDQKLKAITDVHSVENHPSFDGLPSSSGADSNSDSVLLVEEDVQVGVNSPSNVDIPLENRSPMMTVEKDDNSMDTQKTESEAKVCEDEHVELHDREIRMGTLSMHSDSVDERISRSNSTLVSTRECTRDCTVEEPCSSHERQESEAIMDNHNAMVDKEDEAISVAVAAPQISSSPSAEDQTRHPLFPLSEEFQSHDEIAPSPRQPFPSFDVNSNLAETPKKSMSSGNRSSDIPTIYTLSPRADLTALMPEELAPLTADGAWEIKVDGFEVVWTPFKKDLSFVFTSSDGESSEVDDDIDSCKSADGSQTGEDDVDEESNELRDQYGTRMMLLGTPENDDDLQAPNSVQNDHSKSDFDDVRSNRSSAMNQSEVGLRKEVGSANAEVQILTNKFEMTVNSKFIRTVSGPVNVRGREEMSFAGLKAVISGDSDDPPASPVQNSLIAHLRSLSHLRETPAAAASLQHQRSSSGLDSEQNPKKLELQRTKAGATVLVSSSEDSVFTTFSDGAAGTCSDTTLETDSRSEDSEASTSDSSSMGLHHFADHPTCVHLRKIRHSHGDQEYMEVAELLAEPWRDLVYWHGQCREGRPTLVVHIGKAVRQLPASDLKQFITVTISHAEYAELNFFKGTVKQINILMDLDGLGIFRLPPMHVLQSIGTILNRDYAGRGGWMFLINAPLMLGMVISTIQRLILRPSVSEGAVIDKGFLAGKKRILTLGGKYKTTLLNYFDEAMIPSSLGGTCSACSSDRSQSCHNNFDLLPH</sequence>
<evidence type="ECO:0000259" key="2">
    <source>
        <dbReference type="PROSITE" id="PS50191"/>
    </source>
</evidence>
<feature type="compositionally biased region" description="Polar residues" evidence="1">
    <location>
        <begin position="1118"/>
        <end position="1130"/>
    </location>
</feature>
<dbReference type="PANTHER" id="PTHR47041">
    <property type="entry name" value="SEC14 CYTOSOLIC FACTOR FAMILY PROTEIN / PHOSPHOGLYCERIDE TRANSFER FAMILY PROTEIN"/>
    <property type="match status" value="1"/>
</dbReference>
<comment type="caution">
    <text evidence="3">The sequence shown here is derived from an EMBL/GenBank/DDBJ whole genome shotgun (WGS) entry which is preliminary data.</text>
</comment>
<dbReference type="CDD" id="cd00170">
    <property type="entry name" value="SEC14"/>
    <property type="match status" value="1"/>
</dbReference>
<evidence type="ECO:0000313" key="4">
    <source>
        <dbReference type="Proteomes" id="UP001633002"/>
    </source>
</evidence>
<dbReference type="InterPro" id="IPR001251">
    <property type="entry name" value="CRAL-TRIO_dom"/>
</dbReference>
<gene>
    <name evidence="3" type="ORF">R1sor_024431</name>
</gene>
<feature type="compositionally biased region" description="Low complexity" evidence="1">
    <location>
        <begin position="433"/>
        <end position="446"/>
    </location>
</feature>
<feature type="region of interest" description="Disordered" evidence="1">
    <location>
        <begin position="1168"/>
        <end position="1194"/>
    </location>
</feature>
<keyword evidence="4" id="KW-1185">Reference proteome</keyword>
<protein>
    <recommendedName>
        <fullName evidence="2">CRAL-TRIO domain-containing protein</fullName>
    </recommendedName>
</protein>
<feature type="region of interest" description="Disordered" evidence="1">
    <location>
        <begin position="381"/>
        <end position="457"/>
    </location>
</feature>
<dbReference type="Pfam" id="PF00650">
    <property type="entry name" value="CRAL_TRIO"/>
    <property type="match status" value="1"/>
</dbReference>